<accession>X1CB10</accession>
<proteinExistence type="predicted"/>
<dbReference type="Gene3D" id="1.10.10.10">
    <property type="entry name" value="Winged helix-like DNA-binding domain superfamily/Winged helix DNA-binding domain"/>
    <property type="match status" value="1"/>
</dbReference>
<comment type="caution">
    <text evidence="1">The sequence shown here is derived from an EMBL/GenBank/DDBJ whole genome shotgun (WGS) entry which is preliminary data.</text>
</comment>
<reference evidence="1" key="1">
    <citation type="journal article" date="2014" name="Front. Microbiol.">
        <title>High frequency of phylogenetically diverse reductive dehalogenase-homologous genes in deep subseafloor sedimentary metagenomes.</title>
        <authorList>
            <person name="Kawai M."/>
            <person name="Futagami T."/>
            <person name="Toyoda A."/>
            <person name="Takaki Y."/>
            <person name="Nishi S."/>
            <person name="Hori S."/>
            <person name="Arai W."/>
            <person name="Tsubouchi T."/>
            <person name="Morono Y."/>
            <person name="Uchiyama I."/>
            <person name="Ito T."/>
            <person name="Fujiyama A."/>
            <person name="Inagaki F."/>
            <person name="Takami H."/>
        </authorList>
    </citation>
    <scope>NUCLEOTIDE SEQUENCE</scope>
    <source>
        <strain evidence="1">Expedition CK06-06</strain>
    </source>
</reference>
<evidence type="ECO:0000313" key="1">
    <source>
        <dbReference type="EMBL" id="GAH04692.1"/>
    </source>
</evidence>
<dbReference type="PANTHER" id="PTHR34849">
    <property type="entry name" value="SSL5025 PROTEIN"/>
    <property type="match status" value="1"/>
</dbReference>
<dbReference type="InterPro" id="IPR036388">
    <property type="entry name" value="WH-like_DNA-bd_sf"/>
</dbReference>
<dbReference type="InterPro" id="IPR007367">
    <property type="entry name" value="DUF433"/>
</dbReference>
<name>X1CB10_9ZZZZ</name>
<dbReference type="SUPFAM" id="SSF46689">
    <property type="entry name" value="Homeodomain-like"/>
    <property type="match status" value="1"/>
</dbReference>
<protein>
    <recommendedName>
        <fullName evidence="2">Antitoxin</fullName>
    </recommendedName>
</protein>
<evidence type="ECO:0008006" key="2">
    <source>
        <dbReference type="Google" id="ProtNLM"/>
    </source>
</evidence>
<dbReference type="Pfam" id="PF04255">
    <property type="entry name" value="DUF433"/>
    <property type="match status" value="1"/>
</dbReference>
<dbReference type="EMBL" id="BART01021897">
    <property type="protein sequence ID" value="GAH04692.1"/>
    <property type="molecule type" value="Genomic_DNA"/>
</dbReference>
<sequence length="75" mass="8620">MKVPNRIVINAKICAGKPCIRGTRLSVDFILELLASGWNYEKIQDEYNIKKDDILAVLQYAHQIISEEEIFEITP</sequence>
<dbReference type="AlphaFoldDB" id="X1CB10"/>
<gene>
    <name evidence="1" type="ORF">S01H4_40248</name>
</gene>
<dbReference type="PANTHER" id="PTHR34849:SF3">
    <property type="entry name" value="SSR2962 PROTEIN"/>
    <property type="match status" value="1"/>
</dbReference>
<organism evidence="1">
    <name type="scientific">marine sediment metagenome</name>
    <dbReference type="NCBI Taxonomy" id="412755"/>
    <lineage>
        <taxon>unclassified sequences</taxon>
        <taxon>metagenomes</taxon>
        <taxon>ecological metagenomes</taxon>
    </lineage>
</organism>
<dbReference type="InterPro" id="IPR009057">
    <property type="entry name" value="Homeodomain-like_sf"/>
</dbReference>